<comment type="function">
    <text evidence="2">Antitoxin component of a type II toxin-antitoxin (TA) system.</text>
</comment>
<dbReference type="eggNOG" id="COG4118">
    <property type="taxonomic scope" value="Bacteria"/>
</dbReference>
<evidence type="ECO:0000256" key="1">
    <source>
        <dbReference type="ARBA" id="ARBA00009981"/>
    </source>
</evidence>
<dbReference type="Gene3D" id="3.40.1620.10">
    <property type="entry name" value="YefM-like domain"/>
    <property type="match status" value="1"/>
</dbReference>
<dbReference type="STRING" id="631362.Thi970DRAFT_01821"/>
<dbReference type="InterPro" id="IPR036165">
    <property type="entry name" value="YefM-like_sf"/>
</dbReference>
<evidence type="ECO:0000313" key="4">
    <source>
        <dbReference type="EMBL" id="EIC21605.1"/>
    </source>
</evidence>
<dbReference type="EMBL" id="JH603169">
    <property type="protein sequence ID" value="EIC21605.1"/>
    <property type="molecule type" value="Genomic_DNA"/>
</dbReference>
<name>H8Z2F0_9GAMM</name>
<dbReference type="InterPro" id="IPR051416">
    <property type="entry name" value="phD-YefM_TA_antitoxins"/>
</dbReference>
<dbReference type="Pfam" id="PF02604">
    <property type="entry name" value="PhdYeFM_antitox"/>
    <property type="match status" value="1"/>
</dbReference>
<dbReference type="InterPro" id="IPR006442">
    <property type="entry name" value="Antitoxin_Phd/YefM"/>
</dbReference>
<dbReference type="PANTHER" id="PTHR35377">
    <property type="entry name" value="ANTITOXIN VAPB49-RELATED-RELATED"/>
    <property type="match status" value="1"/>
</dbReference>
<gene>
    <name evidence="4" type="ORF">Thi970DRAFT_01821</name>
</gene>
<accession>H8Z2F0</accession>
<dbReference type="AlphaFoldDB" id="H8Z2F0"/>
<proteinExistence type="inferred from homology"/>
<dbReference type="SUPFAM" id="SSF143120">
    <property type="entry name" value="YefM-like"/>
    <property type="match status" value="1"/>
</dbReference>
<dbReference type="RefSeq" id="WP_009148190.1">
    <property type="nucleotide sequence ID" value="NZ_CP121471.1"/>
</dbReference>
<sequence>MHEIVSIREANQHLSRYLERVEKGAEIIITRRGKAIARVLPIEARPQLSDAQRAARERMRERMSRGYALGGTYVDRETLHERDQCQEPDRCQERDR</sequence>
<reference evidence="5" key="1">
    <citation type="submission" date="2011-06" db="EMBL/GenBank/DDBJ databases">
        <authorList>
            <consortium name="US DOE Joint Genome Institute (JGI-PGF)"/>
            <person name="Lucas S."/>
            <person name="Han J."/>
            <person name="Lapidus A."/>
            <person name="Cheng J.-F."/>
            <person name="Goodwin L."/>
            <person name="Pitluck S."/>
            <person name="Peters L."/>
            <person name="Land M.L."/>
            <person name="Hauser L."/>
            <person name="Vogl K."/>
            <person name="Liu Z."/>
            <person name="Overmann J."/>
            <person name="Frigaard N.-U."/>
            <person name="Bryant D.A."/>
            <person name="Woyke T.J."/>
        </authorList>
    </citation>
    <scope>NUCLEOTIDE SEQUENCE [LARGE SCALE GENOMIC DNA]</scope>
    <source>
        <strain evidence="5">970</strain>
    </source>
</reference>
<evidence type="ECO:0000313" key="5">
    <source>
        <dbReference type="Proteomes" id="UP000002964"/>
    </source>
</evidence>
<dbReference type="HOGENOM" id="CLU_163140_7_0_6"/>
<dbReference type="Proteomes" id="UP000002964">
    <property type="component" value="Unassembled WGS sequence"/>
</dbReference>
<feature type="region of interest" description="Disordered" evidence="3">
    <location>
        <begin position="77"/>
        <end position="96"/>
    </location>
</feature>
<protein>
    <recommendedName>
        <fullName evidence="2">Antitoxin</fullName>
    </recommendedName>
</protein>
<dbReference type="OrthoDB" id="9800503at2"/>
<comment type="similarity">
    <text evidence="1 2">Belongs to the phD/YefM antitoxin family.</text>
</comment>
<evidence type="ECO:0000256" key="3">
    <source>
        <dbReference type="SAM" id="MobiDB-lite"/>
    </source>
</evidence>
<keyword evidence="5" id="KW-1185">Reference proteome</keyword>
<reference evidence="4 5" key="2">
    <citation type="submission" date="2011-11" db="EMBL/GenBank/DDBJ databases">
        <authorList>
            <consortium name="US DOE Joint Genome Institute"/>
            <person name="Lucas S."/>
            <person name="Han J."/>
            <person name="Lapidus A."/>
            <person name="Cheng J.-F."/>
            <person name="Goodwin L."/>
            <person name="Pitluck S."/>
            <person name="Peters L."/>
            <person name="Ovchinnikova G."/>
            <person name="Zhang X."/>
            <person name="Detter J.C."/>
            <person name="Han C."/>
            <person name="Tapia R."/>
            <person name="Land M."/>
            <person name="Hauser L."/>
            <person name="Kyrpides N."/>
            <person name="Ivanova N."/>
            <person name="Pagani I."/>
            <person name="Vogl K."/>
            <person name="Liu Z."/>
            <person name="Overmann J."/>
            <person name="Frigaard N.-U."/>
            <person name="Bryant D."/>
            <person name="Woyke T."/>
        </authorList>
    </citation>
    <scope>NUCLEOTIDE SEQUENCE [LARGE SCALE GENOMIC DNA]</scope>
    <source>
        <strain evidence="4 5">970</strain>
    </source>
</reference>
<organism evidence="4 5">
    <name type="scientific">Thiorhodovibrio frisius</name>
    <dbReference type="NCBI Taxonomy" id="631362"/>
    <lineage>
        <taxon>Bacteria</taxon>
        <taxon>Pseudomonadati</taxon>
        <taxon>Pseudomonadota</taxon>
        <taxon>Gammaproteobacteria</taxon>
        <taxon>Chromatiales</taxon>
        <taxon>Chromatiaceae</taxon>
        <taxon>Thiorhodovibrio</taxon>
    </lineage>
</organism>
<evidence type="ECO:0000256" key="2">
    <source>
        <dbReference type="RuleBase" id="RU362080"/>
    </source>
</evidence>
<dbReference type="NCBIfam" id="TIGR01552">
    <property type="entry name" value="phd_fam"/>
    <property type="match status" value="1"/>
</dbReference>